<dbReference type="Proteomes" id="UP000257109">
    <property type="component" value="Unassembled WGS sequence"/>
</dbReference>
<evidence type="ECO:0000313" key="1">
    <source>
        <dbReference type="EMBL" id="RDY01332.1"/>
    </source>
</evidence>
<name>A0A371HEY1_MUCPR</name>
<dbReference type="OrthoDB" id="1417698at2759"/>
<accession>A0A371HEY1</accession>
<proteinExistence type="predicted"/>
<evidence type="ECO:0000313" key="2">
    <source>
        <dbReference type="Proteomes" id="UP000257109"/>
    </source>
</evidence>
<sequence>MVGNHRDHCNYGKDPLERTLQDYFILAIGKDPLEKTLQDYFISAIVLTNNIYYLLVETSSFELNPTLISMIGLPTKESLAHLKKFLRFVNTIRKNNVPIDTIHHLRLFPFSLADRALEWLTTLPNGVITT</sequence>
<protein>
    <submittedName>
        <fullName evidence="1">Uncharacterized protein</fullName>
    </submittedName>
</protein>
<reference evidence="1" key="1">
    <citation type="submission" date="2018-05" db="EMBL/GenBank/DDBJ databases">
        <title>Draft genome of Mucuna pruriens seed.</title>
        <authorList>
            <person name="Nnadi N.E."/>
            <person name="Vos R."/>
            <person name="Hasami M.H."/>
            <person name="Devisetty U.K."/>
            <person name="Aguiy J.C."/>
        </authorList>
    </citation>
    <scope>NUCLEOTIDE SEQUENCE [LARGE SCALE GENOMIC DNA]</scope>
    <source>
        <strain evidence="1">JCA_2017</strain>
    </source>
</reference>
<comment type="caution">
    <text evidence="1">The sequence shown here is derived from an EMBL/GenBank/DDBJ whole genome shotgun (WGS) entry which is preliminary data.</text>
</comment>
<dbReference type="EMBL" id="QJKJ01002790">
    <property type="protein sequence ID" value="RDY01332.1"/>
    <property type="molecule type" value="Genomic_DNA"/>
</dbReference>
<keyword evidence="2" id="KW-1185">Reference proteome</keyword>
<gene>
    <name evidence="1" type="ORF">CR513_15346</name>
</gene>
<feature type="non-terminal residue" evidence="1">
    <location>
        <position position="1"/>
    </location>
</feature>
<organism evidence="1 2">
    <name type="scientific">Mucuna pruriens</name>
    <name type="common">Velvet bean</name>
    <name type="synonym">Dolichos pruriens</name>
    <dbReference type="NCBI Taxonomy" id="157652"/>
    <lineage>
        <taxon>Eukaryota</taxon>
        <taxon>Viridiplantae</taxon>
        <taxon>Streptophyta</taxon>
        <taxon>Embryophyta</taxon>
        <taxon>Tracheophyta</taxon>
        <taxon>Spermatophyta</taxon>
        <taxon>Magnoliopsida</taxon>
        <taxon>eudicotyledons</taxon>
        <taxon>Gunneridae</taxon>
        <taxon>Pentapetalae</taxon>
        <taxon>rosids</taxon>
        <taxon>fabids</taxon>
        <taxon>Fabales</taxon>
        <taxon>Fabaceae</taxon>
        <taxon>Papilionoideae</taxon>
        <taxon>50 kb inversion clade</taxon>
        <taxon>NPAAA clade</taxon>
        <taxon>indigoferoid/millettioid clade</taxon>
        <taxon>Phaseoleae</taxon>
        <taxon>Mucuna</taxon>
    </lineage>
</organism>
<dbReference type="AlphaFoldDB" id="A0A371HEY1"/>